<comment type="caution">
    <text evidence="2">The sequence shown here is derived from an EMBL/GenBank/DDBJ whole genome shotgun (WGS) entry which is preliminary data.</text>
</comment>
<dbReference type="Pfam" id="PF21445">
    <property type="entry name" value="ADDB_N"/>
    <property type="match status" value="1"/>
</dbReference>
<dbReference type="InterPro" id="IPR049035">
    <property type="entry name" value="ADDB_N"/>
</dbReference>
<protein>
    <recommendedName>
        <fullName evidence="1">ATP-dependent helicase/deoxyribonuclease subunit B N-terminal domain-containing protein</fullName>
    </recommendedName>
</protein>
<accession>A0A9D1I4H3</accession>
<organism evidence="2 3">
    <name type="scientific">Candidatus Fimisoma avicola</name>
    <dbReference type="NCBI Taxonomy" id="2840826"/>
    <lineage>
        <taxon>Bacteria</taxon>
        <taxon>Bacillati</taxon>
        <taxon>Bacillota</taxon>
        <taxon>Clostridia</taxon>
        <taxon>Eubacteriales</taxon>
        <taxon>Candidatus Fimisoma</taxon>
    </lineage>
</organism>
<dbReference type="Gene3D" id="3.40.50.300">
    <property type="entry name" value="P-loop containing nucleotide triphosphate hydrolases"/>
    <property type="match status" value="2"/>
</dbReference>
<sequence length="235" mass="26820">MLNIFYGRENLDKEKFIFDHMAGRALIMVPDQYTLEAERQAFRHLGISALMDVEIVSPSSLGENILNELGGSRRNFINKYGRHMILYKSAAARRNELQVFRGLENKASFIDAVNNFISEMKQYGCGPKELAEMIAAEGTDDYTGKKLADINLLFNDYEKQIEGKYTDSEDRIDLYLGKIRESELIRGNQIWVYGFDSFAPKTMALLGELMSSADEVNLLLTWDDSRPDADLFELT</sequence>
<reference evidence="2" key="2">
    <citation type="journal article" date="2021" name="PeerJ">
        <title>Extensive microbial diversity within the chicken gut microbiome revealed by metagenomics and culture.</title>
        <authorList>
            <person name="Gilroy R."/>
            <person name="Ravi A."/>
            <person name="Getino M."/>
            <person name="Pursley I."/>
            <person name="Horton D.L."/>
            <person name="Alikhan N.F."/>
            <person name="Baker D."/>
            <person name="Gharbi K."/>
            <person name="Hall N."/>
            <person name="Watson M."/>
            <person name="Adriaenssens E.M."/>
            <person name="Foster-Nyarko E."/>
            <person name="Jarju S."/>
            <person name="Secka A."/>
            <person name="Antonio M."/>
            <person name="Oren A."/>
            <person name="Chaudhuri R.R."/>
            <person name="La Ragione R."/>
            <person name="Hildebrand F."/>
            <person name="Pallen M.J."/>
        </authorList>
    </citation>
    <scope>NUCLEOTIDE SEQUENCE</scope>
    <source>
        <strain evidence="2">11300</strain>
    </source>
</reference>
<feature type="non-terminal residue" evidence="2">
    <location>
        <position position="235"/>
    </location>
</feature>
<feature type="domain" description="ATP-dependent helicase/deoxyribonuclease subunit B N-terminal" evidence="1">
    <location>
        <begin position="24"/>
        <end position="232"/>
    </location>
</feature>
<reference evidence="2" key="1">
    <citation type="submission" date="2020-10" db="EMBL/GenBank/DDBJ databases">
        <authorList>
            <person name="Gilroy R."/>
        </authorList>
    </citation>
    <scope>NUCLEOTIDE SEQUENCE</scope>
    <source>
        <strain evidence="2">11300</strain>
    </source>
</reference>
<gene>
    <name evidence="2" type="ORF">IAD16_05260</name>
</gene>
<evidence type="ECO:0000313" key="2">
    <source>
        <dbReference type="EMBL" id="HIU27767.1"/>
    </source>
</evidence>
<evidence type="ECO:0000313" key="3">
    <source>
        <dbReference type="Proteomes" id="UP000824091"/>
    </source>
</evidence>
<dbReference type="AlphaFoldDB" id="A0A9D1I4H3"/>
<proteinExistence type="predicted"/>
<dbReference type="InterPro" id="IPR027417">
    <property type="entry name" value="P-loop_NTPase"/>
</dbReference>
<evidence type="ECO:0000259" key="1">
    <source>
        <dbReference type="Pfam" id="PF21445"/>
    </source>
</evidence>
<dbReference type="Proteomes" id="UP000824091">
    <property type="component" value="Unassembled WGS sequence"/>
</dbReference>
<dbReference type="EMBL" id="DVMO01000078">
    <property type="protein sequence ID" value="HIU27767.1"/>
    <property type="molecule type" value="Genomic_DNA"/>
</dbReference>
<name>A0A9D1I4H3_9FIRM</name>